<dbReference type="Proteomes" id="UP001162480">
    <property type="component" value="Chromosome 13"/>
</dbReference>
<evidence type="ECO:0000313" key="2">
    <source>
        <dbReference type="Proteomes" id="UP001162480"/>
    </source>
</evidence>
<dbReference type="AlphaFoldDB" id="A0AA36BDL3"/>
<dbReference type="EMBL" id="OX597826">
    <property type="protein sequence ID" value="CAI9732103.1"/>
    <property type="molecule type" value="Genomic_DNA"/>
</dbReference>
<keyword evidence="2" id="KW-1185">Reference proteome</keyword>
<accession>A0AA36BDL3</accession>
<evidence type="ECO:0000313" key="1">
    <source>
        <dbReference type="EMBL" id="CAI9732103.1"/>
    </source>
</evidence>
<gene>
    <name evidence="1" type="ORF">OCTVUL_1B026367</name>
</gene>
<protein>
    <submittedName>
        <fullName evidence="1">Uncharacterized protein</fullName>
    </submittedName>
</protein>
<sequence length="85" mass="10027">MPQKNTEGIIGRFTIRYGNIVESWFCTVELHLIQNQMTNDISNITELHYFEDYQNTANRVKYDITLYYSETPKRLFLSSLLCLVA</sequence>
<reference evidence="1" key="1">
    <citation type="submission" date="2023-08" db="EMBL/GenBank/DDBJ databases">
        <authorList>
            <person name="Alioto T."/>
            <person name="Alioto T."/>
            <person name="Gomez Garrido J."/>
        </authorList>
    </citation>
    <scope>NUCLEOTIDE SEQUENCE</scope>
</reference>
<proteinExistence type="predicted"/>
<organism evidence="1 2">
    <name type="scientific">Octopus vulgaris</name>
    <name type="common">Common octopus</name>
    <dbReference type="NCBI Taxonomy" id="6645"/>
    <lineage>
        <taxon>Eukaryota</taxon>
        <taxon>Metazoa</taxon>
        <taxon>Spiralia</taxon>
        <taxon>Lophotrochozoa</taxon>
        <taxon>Mollusca</taxon>
        <taxon>Cephalopoda</taxon>
        <taxon>Coleoidea</taxon>
        <taxon>Octopodiformes</taxon>
        <taxon>Octopoda</taxon>
        <taxon>Incirrata</taxon>
        <taxon>Octopodidae</taxon>
        <taxon>Octopus</taxon>
    </lineage>
</organism>
<name>A0AA36BDL3_OCTVU</name>